<dbReference type="RefSeq" id="WP_199317639.1">
    <property type="nucleotide sequence ID" value="NZ_CP021056.1"/>
</dbReference>
<dbReference type="PANTHER" id="PTHR35149">
    <property type="entry name" value="SLL5132 PROTEIN"/>
    <property type="match status" value="1"/>
</dbReference>
<evidence type="ECO:0000313" key="3">
    <source>
        <dbReference type="Proteomes" id="UP000683511"/>
    </source>
</evidence>
<accession>A0A975T613</accession>
<dbReference type="Proteomes" id="UP000683511">
    <property type="component" value="Chromosome"/>
</dbReference>
<gene>
    <name evidence="2" type="ORF">B6N60_01248</name>
</gene>
<protein>
    <recommendedName>
        <fullName evidence="1">GmrSD restriction endonucleases N-terminal domain-containing protein</fullName>
    </recommendedName>
</protein>
<organism evidence="2 3">
    <name type="scientific">Richelia sinica FACHB-800</name>
    <dbReference type="NCBI Taxonomy" id="1357546"/>
    <lineage>
        <taxon>Bacteria</taxon>
        <taxon>Bacillati</taxon>
        <taxon>Cyanobacteriota</taxon>
        <taxon>Cyanophyceae</taxon>
        <taxon>Nostocales</taxon>
        <taxon>Nostocaceae</taxon>
        <taxon>Richelia</taxon>
    </lineage>
</organism>
<dbReference type="Pfam" id="PF03235">
    <property type="entry name" value="GmrSD_N"/>
    <property type="match status" value="1"/>
</dbReference>
<dbReference type="EMBL" id="CP021056">
    <property type="protein sequence ID" value="QXE22565.1"/>
    <property type="molecule type" value="Genomic_DNA"/>
</dbReference>
<feature type="domain" description="GmrSD restriction endonucleases N-terminal" evidence="1">
    <location>
        <begin position="9"/>
        <end position="100"/>
    </location>
</feature>
<evidence type="ECO:0000313" key="2">
    <source>
        <dbReference type="EMBL" id="QXE22565.1"/>
    </source>
</evidence>
<dbReference type="AlphaFoldDB" id="A0A975T613"/>
<sequence length="112" mass="13488">MEKELYSLSKIFTEKLYRIPDYQRGYAWSLKQLKDFWNDLQQLENRKNHYLGVLTLEEVPIQVINNWHDDSWIIQSKGYDSYYIVDGQQRLTTSIILIQAFIECIEPNQKLN</sequence>
<dbReference type="InterPro" id="IPR004919">
    <property type="entry name" value="GmrSD_N"/>
</dbReference>
<proteinExistence type="predicted"/>
<dbReference type="KEGG" id="rsin:B6N60_01248"/>
<keyword evidence="3" id="KW-1185">Reference proteome</keyword>
<name>A0A975T613_9NOST</name>
<evidence type="ECO:0000259" key="1">
    <source>
        <dbReference type="Pfam" id="PF03235"/>
    </source>
</evidence>
<reference evidence="2" key="1">
    <citation type="submission" date="2017-04" db="EMBL/GenBank/DDBJ databases">
        <title>Genome deletions in a multicellular cyanobacterial endosymbiont for morphological adaptation in marine diatoms.</title>
        <authorList>
            <person name="Wang Y."/>
            <person name="Gao H."/>
            <person name="Li R."/>
            <person name="Xu X."/>
        </authorList>
    </citation>
    <scope>NUCLEOTIDE SEQUENCE</scope>
    <source>
        <strain evidence="2">FACHB 800</strain>
    </source>
</reference>
<dbReference type="PANTHER" id="PTHR35149:SF2">
    <property type="entry name" value="DUF262 DOMAIN-CONTAINING PROTEIN"/>
    <property type="match status" value="1"/>
</dbReference>